<evidence type="ECO:0000256" key="8">
    <source>
        <dbReference type="SAM" id="Phobius"/>
    </source>
</evidence>
<feature type="transmembrane region" description="Helical" evidence="8">
    <location>
        <begin position="90"/>
        <end position="109"/>
    </location>
</feature>
<keyword evidence="3" id="KW-0378">Hydrolase</keyword>
<dbReference type="PANTHER" id="PTHR23129:SF0">
    <property type="entry name" value="ACYL-COENZYME A DIPHOSPHATASE FITM2"/>
    <property type="match status" value="1"/>
</dbReference>
<comment type="caution">
    <text evidence="10">The sequence shown here is derived from an EMBL/GenBank/DDBJ whole genome shotgun (WGS) entry which is preliminary data.</text>
</comment>
<dbReference type="GO" id="GO:0034389">
    <property type="term" value="P:lipid droplet organization"/>
    <property type="evidence" value="ECO:0007669"/>
    <property type="project" value="TreeGrafter"/>
</dbReference>
<dbReference type="GO" id="GO:0019915">
    <property type="term" value="P:lipid storage"/>
    <property type="evidence" value="ECO:0007669"/>
    <property type="project" value="InterPro"/>
</dbReference>
<name>A0A4Y9YNX0_9APHY</name>
<proteinExistence type="predicted"/>
<dbReference type="Pfam" id="PF10261">
    <property type="entry name" value="FIT"/>
    <property type="match status" value="1"/>
</dbReference>
<dbReference type="PANTHER" id="PTHR23129">
    <property type="entry name" value="ACYL-COENZYME A DIPHOSPHATASE FITM2"/>
    <property type="match status" value="1"/>
</dbReference>
<keyword evidence="5 8" id="KW-1133">Transmembrane helix</keyword>
<evidence type="ECO:0000256" key="1">
    <source>
        <dbReference type="ARBA" id="ARBA00004477"/>
    </source>
</evidence>
<evidence type="ECO:0000256" key="9">
    <source>
        <dbReference type="SAM" id="SignalP"/>
    </source>
</evidence>
<keyword evidence="2 8" id="KW-0812">Transmembrane</keyword>
<feature type="signal peptide" evidence="9">
    <location>
        <begin position="1"/>
        <end position="22"/>
    </location>
</feature>
<evidence type="ECO:0000256" key="3">
    <source>
        <dbReference type="ARBA" id="ARBA00022801"/>
    </source>
</evidence>
<feature type="transmembrane region" description="Helical" evidence="8">
    <location>
        <begin position="59"/>
        <end position="78"/>
    </location>
</feature>
<evidence type="ECO:0000313" key="10">
    <source>
        <dbReference type="EMBL" id="TFY64105.1"/>
    </source>
</evidence>
<dbReference type="AlphaFoldDB" id="A0A4Y9YNX0"/>
<evidence type="ECO:0000313" key="11">
    <source>
        <dbReference type="Proteomes" id="UP000298390"/>
    </source>
</evidence>
<accession>A0A4Y9YNX0</accession>
<dbReference type="GO" id="GO:0008654">
    <property type="term" value="P:phospholipid biosynthetic process"/>
    <property type="evidence" value="ECO:0007669"/>
    <property type="project" value="TreeGrafter"/>
</dbReference>
<dbReference type="GO" id="GO:0010945">
    <property type="term" value="F:coenzyme A diphosphatase activity"/>
    <property type="evidence" value="ECO:0007669"/>
    <property type="project" value="InterPro"/>
</dbReference>
<protein>
    <submittedName>
        <fullName evidence="10">Uncharacterized protein</fullName>
    </submittedName>
</protein>
<evidence type="ECO:0000256" key="2">
    <source>
        <dbReference type="ARBA" id="ARBA00022692"/>
    </source>
</evidence>
<dbReference type="InterPro" id="IPR019388">
    <property type="entry name" value="FIT"/>
</dbReference>
<dbReference type="STRING" id="34475.A0A4Y9YNX0"/>
<feature type="chain" id="PRO_5021467278" evidence="9">
    <location>
        <begin position="23"/>
        <end position="296"/>
    </location>
</feature>
<keyword evidence="7 8" id="KW-0472">Membrane</keyword>
<keyword evidence="6" id="KW-0443">Lipid metabolism</keyword>
<organism evidence="10 11">
    <name type="scientific">Rhodofomes roseus</name>
    <dbReference type="NCBI Taxonomy" id="34475"/>
    <lineage>
        <taxon>Eukaryota</taxon>
        <taxon>Fungi</taxon>
        <taxon>Dikarya</taxon>
        <taxon>Basidiomycota</taxon>
        <taxon>Agaricomycotina</taxon>
        <taxon>Agaricomycetes</taxon>
        <taxon>Polyporales</taxon>
        <taxon>Rhodofomes</taxon>
    </lineage>
</organism>
<dbReference type="EMBL" id="SEKV01000109">
    <property type="protein sequence ID" value="TFY64105.1"/>
    <property type="molecule type" value="Genomic_DNA"/>
</dbReference>
<gene>
    <name evidence="10" type="ORF">EVJ58_g2854</name>
</gene>
<evidence type="ECO:0000256" key="6">
    <source>
        <dbReference type="ARBA" id="ARBA00023098"/>
    </source>
</evidence>
<dbReference type="Proteomes" id="UP000298390">
    <property type="component" value="Unassembled WGS sequence"/>
</dbReference>
<reference evidence="10 11" key="1">
    <citation type="submission" date="2019-01" db="EMBL/GenBank/DDBJ databases">
        <title>Genome sequencing of the rare red list fungi Fomitopsis rosea.</title>
        <authorList>
            <person name="Buettner E."/>
            <person name="Kellner H."/>
        </authorList>
    </citation>
    <scope>NUCLEOTIDE SEQUENCE [LARGE SCALE GENOMIC DNA]</scope>
    <source>
        <strain evidence="10 11">DSM 105464</strain>
    </source>
</reference>
<keyword evidence="9" id="KW-0732">Signal</keyword>
<sequence length="296" mass="32581">MPGPRIAALVTITAIVGLGTLSSVVNDSYLDTSNPLLTALPHPLHATHYFADKKNPLNVYFIKRIWGWTTVAFLSLFFTSPPGTRRLQRLAQYAVATAVWLVFTSWFFGPAVLERLIVSTGGECVVSLPNGAVVSVPNEFCYTRSPITTGALASLLPSVLILPEDEFHIRPRLRRGHDVSGHIFLLTMSILFLVDQLRTSLASSSPDRQRADKRWPPYHKYAVTFTAFVVLLSLFATYTTSVYFHTPIEKLTGYLLGVAGFVVTQIPTLRAEPEIVPATRRNLASPPGGAATSRRD</sequence>
<evidence type="ECO:0000256" key="4">
    <source>
        <dbReference type="ARBA" id="ARBA00022824"/>
    </source>
</evidence>
<dbReference type="GO" id="GO:0005789">
    <property type="term" value="C:endoplasmic reticulum membrane"/>
    <property type="evidence" value="ECO:0007669"/>
    <property type="project" value="UniProtKB-SubCell"/>
</dbReference>
<feature type="transmembrane region" description="Helical" evidence="8">
    <location>
        <begin position="218"/>
        <end position="239"/>
    </location>
</feature>
<evidence type="ECO:0000256" key="7">
    <source>
        <dbReference type="ARBA" id="ARBA00023136"/>
    </source>
</evidence>
<evidence type="ECO:0000256" key="5">
    <source>
        <dbReference type="ARBA" id="ARBA00022989"/>
    </source>
</evidence>
<keyword evidence="4" id="KW-0256">Endoplasmic reticulum</keyword>
<comment type="subcellular location">
    <subcellularLocation>
        <location evidence="1">Endoplasmic reticulum membrane</location>
        <topology evidence="1">Multi-pass membrane protein</topology>
    </subcellularLocation>
</comment>